<dbReference type="Gene3D" id="3.50.50.60">
    <property type="entry name" value="FAD/NAD(P)-binding domain"/>
    <property type="match status" value="1"/>
</dbReference>
<evidence type="ECO:0000256" key="4">
    <source>
        <dbReference type="SAM" id="MobiDB-lite"/>
    </source>
</evidence>
<feature type="transmembrane region" description="Helical" evidence="5">
    <location>
        <begin position="117"/>
        <end position="139"/>
    </location>
</feature>
<evidence type="ECO:0000313" key="8">
    <source>
        <dbReference type="Proteomes" id="UP000013827"/>
    </source>
</evidence>
<feature type="transmembrane region" description="Helical" evidence="5">
    <location>
        <begin position="407"/>
        <end position="425"/>
    </location>
</feature>
<feature type="domain" description="FAD-binding" evidence="6">
    <location>
        <begin position="504"/>
        <end position="894"/>
    </location>
</feature>
<dbReference type="PaxDb" id="2903-EOD10262"/>
<name>A0A0D3IG77_EMIH1</name>
<dbReference type="Proteomes" id="UP000013827">
    <property type="component" value="Unassembled WGS sequence"/>
</dbReference>
<sequence>MGDAESPVSLEEVLRETSFEPAPVRSRCSAWQALWLAPLAGWAVAVWQIADTDRPVPAAPFALIAVGTTVTTGWLTALNHPCEFVATLGYRGTLCLYAGALITLTCRVAVGEPEASGGALFGLLLVGSGLVMWACATFVQGPIPYMWGASLLVIGVQLRIGTAAAALSDAGVDRTSLAVCEAVAVACWLPGIASLLAKAYEEMRPPWLSAPNHNFGAFLIFGLGLACDAAIGLSYFCDDPVDLRGLDGAGGSAVLLAAAVLTLRMARIDKNVDALLEERYPLTSHLIAEPRAFAAAFAAGWALLLSSALSAILLSLADRGVPADAPLEGSRQRGIFGSHAAALFVGSAAYGLLAAAVRLSPRPPFGSVCQLVAFLLLAAGCARRHAAGQRVGLDPRTWLRATHPSNYVLLAAAHTAVGAALRVAGMNAGGGVVALQGVGSALCAVAAAVWLMFFSAAMAVYETTSLPLRSLPLLDFGAPPPPSGEEGEEAAAAGGSDEGLPLLEVDVLVCGGSISGLSVASLLGRAGVRTLLVERREEPVTDARFLFCNPATMDILSKVLDPDLLEELRVQRAWPQHAPFGTILATGLAHEDGSARCRGSALGPSPASLKADPSRMNAITESRCVGCASARFVHPTRCMQSHQEQVLKAQAERCASNEVRYGHELLSLAHEGVEEEEQSGTCILALLRPTGGAPETRYRVRCKYVVGADGPASRVAELVGAKYDGFLGLNKSRSIAVVVPGLAARLARTIGFAHQYWLLRKRRAAWASSCRRGLGLVVPVDPVSDLFNLMPFPVGELFQQSPTRVAEEMTGTSRFTLKQEKPWWWNFFVARQFSHGRAFLVGDCAHSWPPFGGLGGNTAYADAFNLSWKLAAACRGEASQALLNSYDIERRQAVLSTAMYVLGLVPRPAAMKPLLAPVFEWWPFSRWMRLIWHHKSSGLHAANHFASSGIMFGGKLNFSPLVAREAILPPDDPACGYQPVLRAGARLPHLLLPDGTAIAEHIANDRYTLLLLADASATAEALRAALQARGVACQVARVAAHAKGQETSGGQLAFEYAKHAMLVVRPDLHVAWRLKLSARPPDAAAVESVADTLSGRSGGGTDRWAEVERSTDYDSMRSYRLFMTQRFQAKLRPLGFAFPQATKVDGVTKAEAIAAVKANARTAPAAKGEFTTTTKATDLPAGGKEPAAAAGSERTGGEGSGEP</sequence>
<dbReference type="InterPro" id="IPR002938">
    <property type="entry name" value="FAD-bd"/>
</dbReference>
<proteinExistence type="predicted"/>
<dbReference type="GO" id="GO:0016709">
    <property type="term" value="F:oxidoreductase activity, acting on paired donors, with incorporation or reduction of molecular oxygen, NAD(P)H as one donor, and incorporation of one atom of oxygen"/>
    <property type="evidence" value="ECO:0007669"/>
    <property type="project" value="UniProtKB-ARBA"/>
</dbReference>
<dbReference type="PANTHER" id="PTHR43004">
    <property type="entry name" value="TRK SYSTEM POTASSIUM UPTAKE PROTEIN"/>
    <property type="match status" value="1"/>
</dbReference>
<feature type="compositionally biased region" description="Low complexity" evidence="4">
    <location>
        <begin position="1180"/>
        <end position="1193"/>
    </location>
</feature>
<dbReference type="eggNOG" id="KOG3855">
    <property type="taxonomic scope" value="Eukaryota"/>
</dbReference>
<evidence type="ECO:0000313" key="7">
    <source>
        <dbReference type="EnsemblProtists" id="EOD10262"/>
    </source>
</evidence>
<dbReference type="SUPFAM" id="SSF51905">
    <property type="entry name" value="FAD/NAD(P)-binding domain"/>
    <property type="match status" value="1"/>
</dbReference>
<feature type="transmembrane region" description="Helical" evidence="5">
    <location>
        <begin position="248"/>
        <end position="266"/>
    </location>
</feature>
<dbReference type="PANTHER" id="PTHR43004:SF19">
    <property type="entry name" value="BINDING MONOOXYGENASE, PUTATIVE (JCVI)-RELATED"/>
    <property type="match status" value="1"/>
</dbReference>
<dbReference type="EnsemblProtists" id="EOD10262">
    <property type="protein sequence ID" value="EOD10262"/>
    <property type="gene ID" value="EMIHUDRAFT_215958"/>
</dbReference>
<accession>A0A0D3IG77</accession>
<feature type="transmembrane region" description="Helical" evidence="5">
    <location>
        <begin position="30"/>
        <end position="50"/>
    </location>
</feature>
<dbReference type="GO" id="GO:0071949">
    <property type="term" value="F:FAD binding"/>
    <property type="evidence" value="ECO:0007669"/>
    <property type="project" value="InterPro"/>
</dbReference>
<feature type="transmembrane region" description="Helical" evidence="5">
    <location>
        <begin position="335"/>
        <end position="359"/>
    </location>
</feature>
<feature type="transmembrane region" description="Helical" evidence="5">
    <location>
        <begin position="145"/>
        <end position="167"/>
    </location>
</feature>
<dbReference type="InterPro" id="IPR050641">
    <property type="entry name" value="RIFMO-like"/>
</dbReference>
<dbReference type="RefSeq" id="XP_005762691.1">
    <property type="nucleotide sequence ID" value="XM_005762634.1"/>
</dbReference>
<dbReference type="InterPro" id="IPR036188">
    <property type="entry name" value="FAD/NAD-bd_sf"/>
</dbReference>
<reference evidence="7" key="2">
    <citation type="submission" date="2024-10" db="UniProtKB">
        <authorList>
            <consortium name="EnsemblProtists"/>
        </authorList>
    </citation>
    <scope>IDENTIFICATION</scope>
</reference>
<feature type="transmembrane region" description="Helical" evidence="5">
    <location>
        <begin position="292"/>
        <end position="314"/>
    </location>
</feature>
<evidence type="ECO:0000256" key="3">
    <source>
        <dbReference type="ARBA" id="ARBA00022827"/>
    </source>
</evidence>
<dbReference type="STRING" id="2903.R1BL47"/>
<keyword evidence="3" id="KW-0274">FAD</keyword>
<feature type="transmembrane region" description="Helical" evidence="5">
    <location>
        <begin position="437"/>
        <end position="461"/>
    </location>
</feature>
<feature type="region of interest" description="Disordered" evidence="4">
    <location>
        <begin position="1166"/>
        <end position="1203"/>
    </location>
</feature>
<keyword evidence="2" id="KW-0285">Flavoprotein</keyword>
<dbReference type="HOGENOM" id="CLU_270577_0_0_1"/>
<feature type="transmembrane region" description="Helical" evidence="5">
    <location>
        <begin position="217"/>
        <end position="236"/>
    </location>
</feature>
<dbReference type="AlphaFoldDB" id="A0A0D3IG77"/>
<organism evidence="7 8">
    <name type="scientific">Emiliania huxleyi (strain CCMP1516)</name>
    <dbReference type="NCBI Taxonomy" id="280463"/>
    <lineage>
        <taxon>Eukaryota</taxon>
        <taxon>Haptista</taxon>
        <taxon>Haptophyta</taxon>
        <taxon>Prymnesiophyceae</taxon>
        <taxon>Isochrysidales</taxon>
        <taxon>Noelaerhabdaceae</taxon>
        <taxon>Emiliania</taxon>
    </lineage>
</organism>
<dbReference type="Pfam" id="PF21274">
    <property type="entry name" value="Rng_hyd_C"/>
    <property type="match status" value="1"/>
</dbReference>
<evidence type="ECO:0000256" key="5">
    <source>
        <dbReference type="SAM" id="Phobius"/>
    </source>
</evidence>
<feature type="transmembrane region" description="Helical" evidence="5">
    <location>
        <begin position="179"/>
        <end position="197"/>
    </location>
</feature>
<evidence type="ECO:0000259" key="6">
    <source>
        <dbReference type="Pfam" id="PF01494"/>
    </source>
</evidence>
<comment type="cofactor">
    <cofactor evidence="1">
        <name>FAD</name>
        <dbReference type="ChEBI" id="CHEBI:57692"/>
    </cofactor>
</comment>
<evidence type="ECO:0000256" key="1">
    <source>
        <dbReference type="ARBA" id="ARBA00001974"/>
    </source>
</evidence>
<keyword evidence="5" id="KW-0472">Membrane</keyword>
<keyword evidence="8" id="KW-1185">Reference proteome</keyword>
<keyword evidence="5" id="KW-0812">Transmembrane</keyword>
<reference evidence="8" key="1">
    <citation type="journal article" date="2013" name="Nature">
        <title>Pan genome of the phytoplankton Emiliania underpins its global distribution.</title>
        <authorList>
            <person name="Read B.A."/>
            <person name="Kegel J."/>
            <person name="Klute M.J."/>
            <person name="Kuo A."/>
            <person name="Lefebvre S.C."/>
            <person name="Maumus F."/>
            <person name="Mayer C."/>
            <person name="Miller J."/>
            <person name="Monier A."/>
            <person name="Salamov A."/>
            <person name="Young J."/>
            <person name="Aguilar M."/>
            <person name="Claverie J.M."/>
            <person name="Frickenhaus S."/>
            <person name="Gonzalez K."/>
            <person name="Herman E.K."/>
            <person name="Lin Y.C."/>
            <person name="Napier J."/>
            <person name="Ogata H."/>
            <person name="Sarno A.F."/>
            <person name="Shmutz J."/>
            <person name="Schroeder D."/>
            <person name="de Vargas C."/>
            <person name="Verret F."/>
            <person name="von Dassow P."/>
            <person name="Valentin K."/>
            <person name="Van de Peer Y."/>
            <person name="Wheeler G."/>
            <person name="Dacks J.B."/>
            <person name="Delwiche C.F."/>
            <person name="Dyhrman S.T."/>
            <person name="Glockner G."/>
            <person name="John U."/>
            <person name="Richards T."/>
            <person name="Worden A.Z."/>
            <person name="Zhang X."/>
            <person name="Grigoriev I.V."/>
            <person name="Allen A.E."/>
            <person name="Bidle K."/>
            <person name="Borodovsky M."/>
            <person name="Bowler C."/>
            <person name="Brownlee C."/>
            <person name="Cock J.M."/>
            <person name="Elias M."/>
            <person name="Gladyshev V.N."/>
            <person name="Groth M."/>
            <person name="Guda C."/>
            <person name="Hadaegh A."/>
            <person name="Iglesias-Rodriguez M.D."/>
            <person name="Jenkins J."/>
            <person name="Jones B.M."/>
            <person name="Lawson T."/>
            <person name="Leese F."/>
            <person name="Lindquist E."/>
            <person name="Lobanov A."/>
            <person name="Lomsadze A."/>
            <person name="Malik S.B."/>
            <person name="Marsh M.E."/>
            <person name="Mackinder L."/>
            <person name="Mock T."/>
            <person name="Mueller-Roeber B."/>
            <person name="Pagarete A."/>
            <person name="Parker M."/>
            <person name="Probert I."/>
            <person name="Quesneville H."/>
            <person name="Raines C."/>
            <person name="Rensing S.A."/>
            <person name="Riano-Pachon D.M."/>
            <person name="Richier S."/>
            <person name="Rokitta S."/>
            <person name="Shiraiwa Y."/>
            <person name="Soanes D.M."/>
            <person name="van der Giezen M."/>
            <person name="Wahlund T.M."/>
            <person name="Williams B."/>
            <person name="Wilson W."/>
            <person name="Wolfe G."/>
            <person name="Wurch L.L."/>
        </authorList>
    </citation>
    <scope>NUCLEOTIDE SEQUENCE</scope>
</reference>
<protein>
    <recommendedName>
        <fullName evidence="6">FAD-binding domain-containing protein</fullName>
    </recommendedName>
</protein>
<dbReference type="Gene3D" id="3.30.9.10">
    <property type="entry name" value="D-Amino Acid Oxidase, subunit A, domain 2"/>
    <property type="match status" value="1"/>
</dbReference>
<dbReference type="KEGG" id="ehx:EMIHUDRAFT_215958"/>
<feature type="transmembrane region" description="Helical" evidence="5">
    <location>
        <begin position="88"/>
        <end position="110"/>
    </location>
</feature>
<dbReference type="PRINTS" id="PR00420">
    <property type="entry name" value="RNGMNOXGNASE"/>
</dbReference>
<feature type="transmembrane region" description="Helical" evidence="5">
    <location>
        <begin position="57"/>
        <end position="76"/>
    </location>
</feature>
<dbReference type="GeneID" id="17256416"/>
<evidence type="ECO:0000256" key="2">
    <source>
        <dbReference type="ARBA" id="ARBA00022630"/>
    </source>
</evidence>
<dbReference type="Gene3D" id="3.40.30.120">
    <property type="match status" value="1"/>
</dbReference>
<keyword evidence="5" id="KW-1133">Transmembrane helix</keyword>
<dbReference type="Pfam" id="PF01494">
    <property type="entry name" value="FAD_binding_3"/>
    <property type="match status" value="1"/>
</dbReference>